<gene>
    <name evidence="3" type="ORF">ASPZODRAFT_133929</name>
</gene>
<feature type="region of interest" description="Disordered" evidence="1">
    <location>
        <begin position="26"/>
        <end position="62"/>
    </location>
</feature>
<dbReference type="CDD" id="cd00048">
    <property type="entry name" value="DSRM_SF"/>
    <property type="match status" value="1"/>
</dbReference>
<reference evidence="4" key="1">
    <citation type="journal article" date="2017" name="Genome Biol.">
        <title>Comparative genomics reveals high biological diversity and specific adaptations in the industrially and medically important fungal genus Aspergillus.</title>
        <authorList>
            <person name="de Vries R.P."/>
            <person name="Riley R."/>
            <person name="Wiebenga A."/>
            <person name="Aguilar-Osorio G."/>
            <person name="Amillis S."/>
            <person name="Uchima C.A."/>
            <person name="Anderluh G."/>
            <person name="Asadollahi M."/>
            <person name="Askin M."/>
            <person name="Barry K."/>
            <person name="Battaglia E."/>
            <person name="Bayram O."/>
            <person name="Benocci T."/>
            <person name="Braus-Stromeyer S.A."/>
            <person name="Caldana C."/>
            <person name="Canovas D."/>
            <person name="Cerqueira G.C."/>
            <person name="Chen F."/>
            <person name="Chen W."/>
            <person name="Choi C."/>
            <person name="Clum A."/>
            <person name="Dos Santos R.A."/>
            <person name="Damasio A.R."/>
            <person name="Diallinas G."/>
            <person name="Emri T."/>
            <person name="Fekete E."/>
            <person name="Flipphi M."/>
            <person name="Freyberg S."/>
            <person name="Gallo A."/>
            <person name="Gournas C."/>
            <person name="Habgood R."/>
            <person name="Hainaut M."/>
            <person name="Harispe M.L."/>
            <person name="Henrissat B."/>
            <person name="Hilden K.S."/>
            <person name="Hope R."/>
            <person name="Hossain A."/>
            <person name="Karabika E."/>
            <person name="Karaffa L."/>
            <person name="Karanyi Z."/>
            <person name="Krasevec N."/>
            <person name="Kuo A."/>
            <person name="Kusch H."/>
            <person name="LaButti K."/>
            <person name="Lagendijk E.L."/>
            <person name="Lapidus A."/>
            <person name="Levasseur A."/>
            <person name="Lindquist E."/>
            <person name="Lipzen A."/>
            <person name="Logrieco A.F."/>
            <person name="MacCabe A."/>
            <person name="Maekelae M.R."/>
            <person name="Malavazi I."/>
            <person name="Melin P."/>
            <person name="Meyer V."/>
            <person name="Mielnichuk N."/>
            <person name="Miskei M."/>
            <person name="Molnar A.P."/>
            <person name="Mule G."/>
            <person name="Ngan C.Y."/>
            <person name="Orejas M."/>
            <person name="Orosz E."/>
            <person name="Ouedraogo J.P."/>
            <person name="Overkamp K.M."/>
            <person name="Park H.-S."/>
            <person name="Perrone G."/>
            <person name="Piumi F."/>
            <person name="Punt P.J."/>
            <person name="Ram A.F."/>
            <person name="Ramon A."/>
            <person name="Rauscher S."/>
            <person name="Record E."/>
            <person name="Riano-Pachon D.M."/>
            <person name="Robert V."/>
            <person name="Roehrig J."/>
            <person name="Ruller R."/>
            <person name="Salamov A."/>
            <person name="Salih N.S."/>
            <person name="Samson R.A."/>
            <person name="Sandor E."/>
            <person name="Sanguinetti M."/>
            <person name="Schuetze T."/>
            <person name="Sepcic K."/>
            <person name="Shelest E."/>
            <person name="Sherlock G."/>
            <person name="Sophianopoulou V."/>
            <person name="Squina F.M."/>
            <person name="Sun H."/>
            <person name="Susca A."/>
            <person name="Todd R.B."/>
            <person name="Tsang A."/>
            <person name="Unkles S.E."/>
            <person name="van de Wiele N."/>
            <person name="van Rossen-Uffink D."/>
            <person name="Oliveira J.V."/>
            <person name="Vesth T.C."/>
            <person name="Visser J."/>
            <person name="Yu J.-H."/>
            <person name="Zhou M."/>
            <person name="Andersen M.R."/>
            <person name="Archer D.B."/>
            <person name="Baker S.E."/>
            <person name="Benoit I."/>
            <person name="Brakhage A.A."/>
            <person name="Braus G.H."/>
            <person name="Fischer R."/>
            <person name="Frisvad J.C."/>
            <person name="Goldman G.H."/>
            <person name="Houbraken J."/>
            <person name="Oakley B."/>
            <person name="Pocsi I."/>
            <person name="Scazzocchio C."/>
            <person name="Seiboth B."/>
            <person name="vanKuyk P.A."/>
            <person name="Wortman J."/>
            <person name="Dyer P.S."/>
            <person name="Grigoriev I.V."/>
        </authorList>
    </citation>
    <scope>NUCLEOTIDE SEQUENCE [LARGE SCALE GENOMIC DNA]</scope>
    <source>
        <strain evidence="4">CBS 506.65</strain>
    </source>
</reference>
<accession>A0A1L9SDM7</accession>
<dbReference type="SUPFAM" id="SSF54768">
    <property type="entry name" value="dsRNA-binding domain-like"/>
    <property type="match status" value="1"/>
</dbReference>
<organism evidence="3 4">
    <name type="scientific">Penicilliopsis zonata CBS 506.65</name>
    <dbReference type="NCBI Taxonomy" id="1073090"/>
    <lineage>
        <taxon>Eukaryota</taxon>
        <taxon>Fungi</taxon>
        <taxon>Dikarya</taxon>
        <taxon>Ascomycota</taxon>
        <taxon>Pezizomycotina</taxon>
        <taxon>Eurotiomycetes</taxon>
        <taxon>Eurotiomycetidae</taxon>
        <taxon>Eurotiales</taxon>
        <taxon>Aspergillaceae</taxon>
        <taxon>Penicilliopsis</taxon>
    </lineage>
</organism>
<evidence type="ECO:0000256" key="1">
    <source>
        <dbReference type="SAM" id="MobiDB-lite"/>
    </source>
</evidence>
<dbReference type="AlphaFoldDB" id="A0A1L9SDM7"/>
<feature type="compositionally biased region" description="Polar residues" evidence="1">
    <location>
        <begin position="39"/>
        <end position="50"/>
    </location>
</feature>
<dbReference type="GeneID" id="34609856"/>
<sequence length="178" mass="18846">MHEQDQESVMTFSRIQNALTEYLKHPLLRTAQSPARGPRTTTSHSNSSNGARGLGGGVHVPSPVDSALSTMAYALSQESVLSRTHHSVLSPPPSSSAEGGGGPSPLKSRYLVLLKEKGDSDGVVPLFSEVMECETPSRWTSTASYSGVVGTATARSKKEARNLAARSVWIKLGGEPTD</sequence>
<evidence type="ECO:0000259" key="2">
    <source>
        <dbReference type="SMART" id="SM00358"/>
    </source>
</evidence>
<name>A0A1L9SDM7_9EURO</name>
<keyword evidence="4" id="KW-1185">Reference proteome</keyword>
<proteinExistence type="predicted"/>
<dbReference type="Gene3D" id="3.30.160.20">
    <property type="match status" value="1"/>
</dbReference>
<protein>
    <recommendedName>
        <fullName evidence="2">DRBM domain-containing protein</fullName>
    </recommendedName>
</protein>
<dbReference type="Proteomes" id="UP000184188">
    <property type="component" value="Unassembled WGS sequence"/>
</dbReference>
<feature type="region of interest" description="Disordered" evidence="1">
    <location>
        <begin position="81"/>
        <end position="104"/>
    </location>
</feature>
<dbReference type="SMART" id="SM00358">
    <property type="entry name" value="DSRM"/>
    <property type="match status" value="1"/>
</dbReference>
<evidence type="ECO:0000313" key="4">
    <source>
        <dbReference type="Proteomes" id="UP000184188"/>
    </source>
</evidence>
<feature type="domain" description="DRBM" evidence="2">
    <location>
        <begin position="110"/>
        <end position="173"/>
    </location>
</feature>
<evidence type="ECO:0000313" key="3">
    <source>
        <dbReference type="EMBL" id="OJJ45281.1"/>
    </source>
</evidence>
<dbReference type="OrthoDB" id="3767426at2759"/>
<dbReference type="InterPro" id="IPR014720">
    <property type="entry name" value="dsRBD_dom"/>
</dbReference>
<dbReference type="RefSeq" id="XP_022579791.1">
    <property type="nucleotide sequence ID" value="XM_022723391.1"/>
</dbReference>
<dbReference type="EMBL" id="KV878345">
    <property type="protein sequence ID" value="OJJ45281.1"/>
    <property type="molecule type" value="Genomic_DNA"/>
</dbReference>
<dbReference type="VEuPathDB" id="FungiDB:ASPZODRAFT_133929"/>